<dbReference type="Pfam" id="PF02221">
    <property type="entry name" value="E1_DerP2_DerF2"/>
    <property type="match status" value="1"/>
</dbReference>
<evidence type="ECO:0000259" key="2">
    <source>
        <dbReference type="SMART" id="SM00737"/>
    </source>
</evidence>
<proteinExistence type="predicted"/>
<gene>
    <name evidence="3" type="ORF">FMOSSE_LOCUS3017</name>
</gene>
<dbReference type="InterPro" id="IPR003172">
    <property type="entry name" value="ML_dom"/>
</dbReference>
<dbReference type="Proteomes" id="UP000789375">
    <property type="component" value="Unassembled WGS sequence"/>
</dbReference>
<reference evidence="3" key="1">
    <citation type="submission" date="2021-06" db="EMBL/GenBank/DDBJ databases">
        <authorList>
            <person name="Kallberg Y."/>
            <person name="Tangrot J."/>
            <person name="Rosling A."/>
        </authorList>
    </citation>
    <scope>NUCLEOTIDE SEQUENCE</scope>
    <source>
        <strain evidence="3">87-6 pot B 2015</strain>
    </source>
</reference>
<sequence>MVNALPHNLLRRAIGFIQCPPPDGSITQPPLLQVTLSPEVPVAGQKDKVTISGKFAEDITESTEIAIAFVDMDRNPLADPAKFPACTGSGCSIKAGDQYTKTVEIQAPDSIPKLTFMMIAMGNSNIDVIGCAYAEV</sequence>
<dbReference type="EMBL" id="CAJVPP010000420">
    <property type="protein sequence ID" value="CAG8480888.1"/>
    <property type="molecule type" value="Genomic_DNA"/>
</dbReference>
<feature type="domain" description="MD-2-related lipid-recognition" evidence="2">
    <location>
        <begin position="16"/>
        <end position="136"/>
    </location>
</feature>
<dbReference type="SMART" id="SM00737">
    <property type="entry name" value="ML"/>
    <property type="match status" value="1"/>
</dbReference>
<evidence type="ECO:0000313" key="4">
    <source>
        <dbReference type="Proteomes" id="UP000789375"/>
    </source>
</evidence>
<dbReference type="SUPFAM" id="SSF81296">
    <property type="entry name" value="E set domains"/>
    <property type="match status" value="1"/>
</dbReference>
<name>A0A9N8WFA7_FUNMO</name>
<organism evidence="3 4">
    <name type="scientific">Funneliformis mosseae</name>
    <name type="common">Endomycorrhizal fungus</name>
    <name type="synonym">Glomus mosseae</name>
    <dbReference type="NCBI Taxonomy" id="27381"/>
    <lineage>
        <taxon>Eukaryota</taxon>
        <taxon>Fungi</taxon>
        <taxon>Fungi incertae sedis</taxon>
        <taxon>Mucoromycota</taxon>
        <taxon>Glomeromycotina</taxon>
        <taxon>Glomeromycetes</taxon>
        <taxon>Glomerales</taxon>
        <taxon>Glomeraceae</taxon>
        <taxon>Funneliformis</taxon>
    </lineage>
</organism>
<dbReference type="InterPro" id="IPR014756">
    <property type="entry name" value="Ig_E-set"/>
</dbReference>
<keyword evidence="4" id="KW-1185">Reference proteome</keyword>
<protein>
    <recommendedName>
        <fullName evidence="1">Phosphatidylglycerol/phosphatidylinositol transfer protein</fullName>
    </recommendedName>
</protein>
<evidence type="ECO:0000313" key="3">
    <source>
        <dbReference type="EMBL" id="CAG8480888.1"/>
    </source>
</evidence>
<comment type="caution">
    <text evidence="3">The sequence shown here is derived from an EMBL/GenBank/DDBJ whole genome shotgun (WGS) entry which is preliminary data.</text>
</comment>
<evidence type="ECO:0000256" key="1">
    <source>
        <dbReference type="ARBA" id="ARBA00016056"/>
    </source>
</evidence>
<accession>A0A9N8WFA7</accession>
<dbReference type="AlphaFoldDB" id="A0A9N8WFA7"/>